<dbReference type="Proteomes" id="UP000009027">
    <property type="component" value="Unassembled WGS sequence"/>
</dbReference>
<organism evidence="5 6">
    <name type="scientific">Trypanosoma vivax (strain Y486)</name>
    <dbReference type="NCBI Taxonomy" id="1055687"/>
    <lineage>
        <taxon>Eukaryota</taxon>
        <taxon>Discoba</taxon>
        <taxon>Euglenozoa</taxon>
        <taxon>Kinetoplastea</taxon>
        <taxon>Metakinetoplastina</taxon>
        <taxon>Trypanosomatida</taxon>
        <taxon>Trypanosomatidae</taxon>
        <taxon>Trypanosoma</taxon>
        <taxon>Duttonella</taxon>
    </lineage>
</organism>
<keyword evidence="3" id="KW-0472">Membrane</keyword>
<keyword evidence="3" id="KW-1133">Transmembrane helix</keyword>
<protein>
    <submittedName>
        <fullName evidence="5">Uncharacterized protein</fullName>
    </submittedName>
</protein>
<dbReference type="EMBL" id="CAEX01001387">
    <property type="protein sequence ID" value="CCD18553.1"/>
    <property type="molecule type" value="Genomic_DNA"/>
</dbReference>
<sequence>MRLTRATRLLGCVLCCLCTVACTSAEKAQKPDSEEHRNAARKVAGLYKLYNDTFLSLEERVEGLMRNVNKAVDDSRKLEEILSADNGGDTAEIRKSIEAAQRDAEEAHQEAQLLASAASRASAYINRKLNFTSTFVVTTKKQHGTSKEVDEDTRIISWRSYVIKEGITPVDYEGKFARRDHILQGSRDLPMVNKEDVDKWTTNTQQLLERASKDVANVADAFVRPIVEKFAEELEKNHSNANSSTWNNDKDKRVKDHIAAVKGLLGSGLLDIVEKEFKNVTTLMANTFRKLDTAQISERKVREEERERKRKRKEEEERAERERKRKEEEERAGQERKREEETVDAEADLDNKSSLEDWVAVADEELLRSISMKSEQHARSDMAFSKYQNGIDYIVWVLTAAMALLFVVLVIILVLLLRNVEKRDGGRAQQGRTQSMTVNSEFLAIENGSTVDDNLAENDAELQTVYTWYKQD</sequence>
<feature type="region of interest" description="Disordered" evidence="2">
    <location>
        <begin position="298"/>
        <end position="347"/>
    </location>
</feature>
<keyword evidence="4" id="KW-0732">Signal</keyword>
<evidence type="ECO:0000256" key="3">
    <source>
        <dbReference type="SAM" id="Phobius"/>
    </source>
</evidence>
<evidence type="ECO:0000313" key="5">
    <source>
        <dbReference type="EMBL" id="CCD18553.1"/>
    </source>
</evidence>
<keyword evidence="3" id="KW-0812">Transmembrane</keyword>
<dbReference type="AlphaFoldDB" id="F9WM05"/>
<reference evidence="5 6" key="1">
    <citation type="journal article" date="2012" name="Proc. Natl. Acad. Sci. U.S.A.">
        <title>Antigenic diversity is generated by distinct evolutionary mechanisms in African trypanosome species.</title>
        <authorList>
            <person name="Jackson A.P."/>
            <person name="Berry A."/>
            <person name="Aslett M."/>
            <person name="Allison H.C."/>
            <person name="Burton P."/>
            <person name="Vavrova-Anderson J."/>
            <person name="Brown R."/>
            <person name="Browne H."/>
            <person name="Corton N."/>
            <person name="Hauser H."/>
            <person name="Gamble J."/>
            <person name="Gilderthorp R."/>
            <person name="Marcello L."/>
            <person name="McQuillan J."/>
            <person name="Otto T.D."/>
            <person name="Quail M.A."/>
            <person name="Sanders M.J."/>
            <person name="van Tonder A."/>
            <person name="Ginger M.L."/>
            <person name="Field M.C."/>
            <person name="Barry J.D."/>
            <person name="Hertz-Fowler C."/>
            <person name="Berriman M."/>
        </authorList>
    </citation>
    <scope>NUCLEOTIDE SEQUENCE</scope>
    <source>
        <strain evidence="5 6">Y486</strain>
    </source>
</reference>
<dbReference type="VEuPathDB" id="TriTrypDB:TvY486_0012520"/>
<evidence type="ECO:0000256" key="2">
    <source>
        <dbReference type="SAM" id="MobiDB-lite"/>
    </source>
</evidence>
<feature type="transmembrane region" description="Helical" evidence="3">
    <location>
        <begin position="393"/>
        <end position="417"/>
    </location>
</feature>
<gene>
    <name evidence="5" type="ORF">TvY486_0012520</name>
</gene>
<feature type="compositionally biased region" description="Basic and acidic residues" evidence="2">
    <location>
        <begin position="298"/>
        <end position="340"/>
    </location>
</feature>
<name>F9WM05_TRYVY</name>
<feature type="chain" id="PRO_5003389314" evidence="4">
    <location>
        <begin position="26"/>
        <end position="472"/>
    </location>
</feature>
<feature type="signal peptide" evidence="4">
    <location>
        <begin position="1"/>
        <end position="25"/>
    </location>
</feature>
<proteinExistence type="predicted"/>
<keyword evidence="1" id="KW-0175">Coiled coil</keyword>
<evidence type="ECO:0000256" key="4">
    <source>
        <dbReference type="SAM" id="SignalP"/>
    </source>
</evidence>
<evidence type="ECO:0000313" key="6">
    <source>
        <dbReference type="Proteomes" id="UP000009027"/>
    </source>
</evidence>
<accession>F9WM05</accession>
<evidence type="ECO:0000256" key="1">
    <source>
        <dbReference type="SAM" id="Coils"/>
    </source>
</evidence>
<feature type="coiled-coil region" evidence="1">
    <location>
        <begin position="90"/>
        <end position="117"/>
    </location>
</feature>
<keyword evidence="6" id="KW-1185">Reference proteome</keyword>